<dbReference type="GO" id="GO:0009535">
    <property type="term" value="C:chloroplast thylakoid membrane"/>
    <property type="evidence" value="ECO:0007669"/>
    <property type="project" value="TreeGrafter"/>
</dbReference>
<dbReference type="GO" id="GO:0015995">
    <property type="term" value="P:chlorophyll biosynthetic process"/>
    <property type="evidence" value="ECO:0007669"/>
    <property type="project" value="InterPro"/>
</dbReference>
<proteinExistence type="predicted"/>
<protein>
    <submittedName>
        <fullName evidence="1">Uncharacterized protein</fullName>
    </submittedName>
</protein>
<evidence type="ECO:0000313" key="2">
    <source>
        <dbReference type="Proteomes" id="UP000008141"/>
    </source>
</evidence>
<gene>
    <name evidence="1" type="ORF">CHLNCDRAFT_139044</name>
</gene>
<dbReference type="OrthoDB" id="524174at2759"/>
<dbReference type="InParanoid" id="E1ZPP0"/>
<dbReference type="Proteomes" id="UP000008141">
    <property type="component" value="Unassembled WGS sequence"/>
</dbReference>
<reference evidence="1 2" key="1">
    <citation type="journal article" date="2010" name="Plant Cell">
        <title>The Chlorella variabilis NC64A genome reveals adaptation to photosymbiosis, coevolution with viruses, and cryptic sex.</title>
        <authorList>
            <person name="Blanc G."/>
            <person name="Duncan G."/>
            <person name="Agarkova I."/>
            <person name="Borodovsky M."/>
            <person name="Gurnon J."/>
            <person name="Kuo A."/>
            <person name="Lindquist E."/>
            <person name="Lucas S."/>
            <person name="Pangilinan J."/>
            <person name="Polle J."/>
            <person name="Salamov A."/>
            <person name="Terry A."/>
            <person name="Yamada T."/>
            <person name="Dunigan D.D."/>
            <person name="Grigoriev I.V."/>
            <person name="Claverie J.M."/>
            <person name="Van Etten J.L."/>
        </authorList>
    </citation>
    <scope>NUCLEOTIDE SEQUENCE [LARGE SCALE GENOMIC DNA]</scope>
    <source>
        <strain evidence="1 2">NC64A</strain>
    </source>
</reference>
<dbReference type="PANTHER" id="PTHR31053:SF2">
    <property type="entry name" value="MAGNESIUM-PROTOPORPHYRIN IX MONOMETHYL ESTER [OXIDATIVE] CYCLASE, CHLOROPLASTIC"/>
    <property type="match status" value="1"/>
</dbReference>
<sequence>MYLSDHSRSDLYCALGLNTTQFDRHVIVETNNAAARVFPEVPDCDAPGFWDVMDRMVGYNEKLIAVDRSEAPEFLKKLQKLPYTERILAGCLQLFFMPTRRSGSLDIEGAGSYLY</sequence>
<dbReference type="GeneID" id="17351643"/>
<evidence type="ECO:0000313" key="1">
    <source>
        <dbReference type="EMBL" id="EFN52209.1"/>
    </source>
</evidence>
<accession>E1ZPP0</accession>
<organism evidence="2">
    <name type="scientific">Chlorella variabilis</name>
    <name type="common">Green alga</name>
    <dbReference type="NCBI Taxonomy" id="554065"/>
    <lineage>
        <taxon>Eukaryota</taxon>
        <taxon>Viridiplantae</taxon>
        <taxon>Chlorophyta</taxon>
        <taxon>core chlorophytes</taxon>
        <taxon>Trebouxiophyceae</taxon>
        <taxon>Chlorellales</taxon>
        <taxon>Chlorellaceae</taxon>
        <taxon>Chlorella clade</taxon>
        <taxon>Chlorella</taxon>
    </lineage>
</organism>
<keyword evidence="2" id="KW-1185">Reference proteome</keyword>
<dbReference type="GO" id="GO:0048529">
    <property type="term" value="F:magnesium-protoporphyrin IX monomethyl ester (oxidative) cyclase activity"/>
    <property type="evidence" value="ECO:0007669"/>
    <property type="project" value="InterPro"/>
</dbReference>
<dbReference type="GO" id="GO:0015979">
    <property type="term" value="P:photosynthesis"/>
    <property type="evidence" value="ECO:0007669"/>
    <property type="project" value="InterPro"/>
</dbReference>
<dbReference type="PANTHER" id="PTHR31053">
    <property type="entry name" value="MAGNESIUM-PROTOPORPHYRIN IX MONOMETHYL ESTER [OXIDATIVE] CYCLASE, CHLOROPLASTIC"/>
    <property type="match status" value="1"/>
</dbReference>
<dbReference type="InterPro" id="IPR008434">
    <property type="entry name" value="AcsF"/>
</dbReference>
<dbReference type="AlphaFoldDB" id="E1ZPP0"/>
<dbReference type="EMBL" id="GL433857">
    <property type="protein sequence ID" value="EFN52209.1"/>
    <property type="molecule type" value="Genomic_DNA"/>
</dbReference>
<dbReference type="STRING" id="554065.E1ZPP0"/>
<dbReference type="KEGG" id="cvr:CHLNCDRAFT_139044"/>
<dbReference type="RefSeq" id="XP_005844311.1">
    <property type="nucleotide sequence ID" value="XM_005844249.1"/>
</dbReference>
<dbReference type="OMA" id="MMYLNDC"/>
<dbReference type="GO" id="GO:0046872">
    <property type="term" value="F:metal ion binding"/>
    <property type="evidence" value="ECO:0007669"/>
    <property type="project" value="InterPro"/>
</dbReference>
<name>E1ZPP0_CHLVA</name>